<dbReference type="AlphaFoldDB" id="A0A511MBB7"/>
<dbReference type="GO" id="GO:0006281">
    <property type="term" value="P:DNA repair"/>
    <property type="evidence" value="ECO:0007669"/>
    <property type="project" value="InterPro"/>
</dbReference>
<dbReference type="Pfam" id="PF05866">
    <property type="entry name" value="RusA"/>
    <property type="match status" value="1"/>
</dbReference>
<sequence length="157" mass="16900">MVTRFFVAGRPAPQGSKSISRTGHLYETSRHLKPWRATVALAARAQRPTMIEGPVVLGMEFIMPRPKATPKTRPTPPAVRRPDIEKLARAVSDALTGVFFGDDAQVTVMPLAKRVAEAGELPGVKIFVAPCDPAAVAEVLAQLYAAPVCSCYTTCLE</sequence>
<organism evidence="1 2">
    <name type="scientific">Nocardia ninae NBRC 108245</name>
    <dbReference type="NCBI Taxonomy" id="1210091"/>
    <lineage>
        <taxon>Bacteria</taxon>
        <taxon>Bacillati</taxon>
        <taxon>Actinomycetota</taxon>
        <taxon>Actinomycetes</taxon>
        <taxon>Mycobacteriales</taxon>
        <taxon>Nocardiaceae</taxon>
        <taxon>Nocardia</taxon>
    </lineage>
</organism>
<accession>A0A511MBB7</accession>
<dbReference type="InterPro" id="IPR008822">
    <property type="entry name" value="Endonuclease_RusA-like"/>
</dbReference>
<dbReference type="Gene3D" id="3.30.1330.70">
    <property type="entry name" value="Holliday junction resolvase RusA"/>
    <property type="match status" value="1"/>
</dbReference>
<dbReference type="InterPro" id="IPR036614">
    <property type="entry name" value="RusA-like_sf"/>
</dbReference>
<keyword evidence="2" id="KW-1185">Reference proteome</keyword>
<name>A0A511MBB7_9NOCA</name>
<reference evidence="1 2" key="1">
    <citation type="submission" date="2019-07" db="EMBL/GenBank/DDBJ databases">
        <title>Whole genome shotgun sequence of Nocardia ninae NBRC 108245.</title>
        <authorList>
            <person name="Hosoyama A."/>
            <person name="Uohara A."/>
            <person name="Ohji S."/>
            <person name="Ichikawa N."/>
        </authorList>
    </citation>
    <scope>NUCLEOTIDE SEQUENCE [LARGE SCALE GENOMIC DNA]</scope>
    <source>
        <strain evidence="1 2">NBRC 108245</strain>
    </source>
</reference>
<evidence type="ECO:0000313" key="2">
    <source>
        <dbReference type="Proteomes" id="UP000321424"/>
    </source>
</evidence>
<dbReference type="GO" id="GO:0000287">
    <property type="term" value="F:magnesium ion binding"/>
    <property type="evidence" value="ECO:0007669"/>
    <property type="project" value="InterPro"/>
</dbReference>
<evidence type="ECO:0000313" key="1">
    <source>
        <dbReference type="EMBL" id="GEM37477.1"/>
    </source>
</evidence>
<dbReference type="EMBL" id="BJXA01000009">
    <property type="protein sequence ID" value="GEM37477.1"/>
    <property type="molecule type" value="Genomic_DNA"/>
</dbReference>
<proteinExistence type="predicted"/>
<comment type="caution">
    <text evidence="1">The sequence shown here is derived from an EMBL/GenBank/DDBJ whole genome shotgun (WGS) entry which is preliminary data.</text>
</comment>
<dbReference type="SUPFAM" id="SSF103084">
    <property type="entry name" value="Holliday junction resolvase RusA"/>
    <property type="match status" value="1"/>
</dbReference>
<protein>
    <submittedName>
        <fullName evidence="1">Uncharacterized protein</fullName>
    </submittedName>
</protein>
<dbReference type="Proteomes" id="UP000321424">
    <property type="component" value="Unassembled WGS sequence"/>
</dbReference>
<gene>
    <name evidence="1" type="ORF">NN4_19960</name>
</gene>
<dbReference type="GO" id="GO:0006310">
    <property type="term" value="P:DNA recombination"/>
    <property type="evidence" value="ECO:0007669"/>
    <property type="project" value="InterPro"/>
</dbReference>